<dbReference type="GO" id="GO:0034457">
    <property type="term" value="C:Mpp10 complex"/>
    <property type="evidence" value="ECO:0007669"/>
    <property type="project" value="UniProtKB-ARBA"/>
</dbReference>
<protein>
    <recommendedName>
        <fullName evidence="2">Brix domain-containing protein</fullName>
    </recommendedName>
</protein>
<dbReference type="Pfam" id="PF04427">
    <property type="entry name" value="Brix"/>
    <property type="match status" value="1"/>
</dbReference>
<proteinExistence type="predicted"/>
<name>A0AA88KYG4_NAELO</name>
<evidence type="ECO:0000256" key="1">
    <source>
        <dbReference type="SAM" id="MobiDB-lite"/>
    </source>
</evidence>
<reference evidence="3 4" key="1">
    <citation type="journal article" date="2018" name="BMC Genomics">
        <title>The genome of Naegleria lovaniensis, the basis for a comparative approach to unravel pathogenicity factors of the human pathogenic amoeba N. fowleri.</title>
        <authorList>
            <person name="Liechti N."/>
            <person name="Schurch N."/>
            <person name="Bruggmann R."/>
            <person name="Wittwer M."/>
        </authorList>
    </citation>
    <scope>NUCLEOTIDE SEQUENCE [LARGE SCALE GENOMIC DNA]</scope>
    <source>
        <strain evidence="3 4">ATCC 30569</strain>
    </source>
</reference>
<feature type="domain" description="Brix" evidence="2">
    <location>
        <begin position="94"/>
        <end position="280"/>
    </location>
</feature>
<comment type="caution">
    <text evidence="3">The sequence shown here is derived from an EMBL/GenBank/DDBJ whole genome shotgun (WGS) entry which is preliminary data.</text>
</comment>
<dbReference type="FunFam" id="3.40.50.10480:FF:000001">
    <property type="entry name" value="IMP4, U3 small nucleolar ribonucleoprotein"/>
    <property type="match status" value="1"/>
</dbReference>
<accession>A0AA88KYG4</accession>
<evidence type="ECO:0000313" key="4">
    <source>
        <dbReference type="Proteomes" id="UP000816034"/>
    </source>
</evidence>
<dbReference type="InterPro" id="IPR007109">
    <property type="entry name" value="Brix"/>
</dbReference>
<dbReference type="GO" id="GO:0042134">
    <property type="term" value="F:rRNA primary transcript binding"/>
    <property type="evidence" value="ECO:0007669"/>
    <property type="project" value="InterPro"/>
</dbReference>
<dbReference type="EMBL" id="PYSW02000001">
    <property type="protein sequence ID" value="KAG2393985.1"/>
    <property type="molecule type" value="Genomic_DNA"/>
</dbReference>
<feature type="region of interest" description="Disordered" evidence="1">
    <location>
        <begin position="301"/>
        <end position="322"/>
    </location>
</feature>
<dbReference type="GO" id="GO:0030515">
    <property type="term" value="F:snoRNA binding"/>
    <property type="evidence" value="ECO:0007669"/>
    <property type="project" value="TreeGrafter"/>
</dbReference>
<dbReference type="PROSITE" id="PS50833">
    <property type="entry name" value="BRIX"/>
    <property type="match status" value="1"/>
</dbReference>
<sequence length="322" mass="37629">MIRKNARLRREFLYKKSLQKEERERLDRKIRIREALEKGIPISEEDIRKEAEENEFGVKEYLNILSNKKEENDPKAQLSNMIDNEYANAGSQDPKILITTALDPSDRLKRFMKELRFLFPNCQRMNRGRQQNQEIVDVAIQNGFTDLIMVHENKGEPDTLIVSHLPHGPTAYFTMFNVVMRHEVLNLKEEKMPQQYPHLIFHNFKTKLGERVATILKNVFPVPKQESNRIVTFANDNDFISFRHHVYMKNSPGVVPPIQLKEVGPRFELQLFQIRLGTLADKEAELEWVLRPYMNTASKRQALGASKSELTQEESNKLTAIK</sequence>
<dbReference type="SUPFAM" id="SSF52954">
    <property type="entry name" value="Class II aaRS ABD-related"/>
    <property type="match status" value="1"/>
</dbReference>
<dbReference type="GO" id="GO:0005654">
    <property type="term" value="C:nucleoplasm"/>
    <property type="evidence" value="ECO:0007669"/>
    <property type="project" value="UniProtKB-ARBA"/>
</dbReference>
<evidence type="ECO:0000313" key="3">
    <source>
        <dbReference type="EMBL" id="KAG2393985.1"/>
    </source>
</evidence>
<dbReference type="Gene3D" id="3.40.50.10480">
    <property type="entry name" value="Probable brix-domain ribosomal biogenesis protein"/>
    <property type="match status" value="1"/>
</dbReference>
<dbReference type="InterPro" id="IPR044281">
    <property type="entry name" value="IMP4/RPF1"/>
</dbReference>
<dbReference type="RefSeq" id="XP_044555879.1">
    <property type="nucleotide sequence ID" value="XM_044693311.1"/>
</dbReference>
<dbReference type="PANTHER" id="PTHR22734:SF2">
    <property type="entry name" value="U3 SMALL NUCLEOLAR RIBONUCLEOPROTEIN PROTEIN IMP4"/>
    <property type="match status" value="1"/>
</dbReference>
<gene>
    <name evidence="3" type="ORF">C9374_003749</name>
</gene>
<dbReference type="PANTHER" id="PTHR22734">
    <property type="entry name" value="U3 SMALL NUCLEOLAR RIBONUCLEOPROTEIN PROTEIN IMP4"/>
    <property type="match status" value="1"/>
</dbReference>
<organism evidence="3 4">
    <name type="scientific">Naegleria lovaniensis</name>
    <name type="common">Amoeba</name>
    <dbReference type="NCBI Taxonomy" id="51637"/>
    <lineage>
        <taxon>Eukaryota</taxon>
        <taxon>Discoba</taxon>
        <taxon>Heterolobosea</taxon>
        <taxon>Tetramitia</taxon>
        <taxon>Eutetramitia</taxon>
        <taxon>Vahlkampfiidae</taxon>
        <taxon>Naegleria</taxon>
    </lineage>
</organism>
<dbReference type="GO" id="GO:0042274">
    <property type="term" value="P:ribosomal small subunit biogenesis"/>
    <property type="evidence" value="ECO:0007669"/>
    <property type="project" value="UniProtKB-ARBA"/>
</dbReference>
<dbReference type="GO" id="GO:0006364">
    <property type="term" value="P:rRNA processing"/>
    <property type="evidence" value="ECO:0007669"/>
    <property type="project" value="InterPro"/>
</dbReference>
<dbReference type="Proteomes" id="UP000816034">
    <property type="component" value="Unassembled WGS sequence"/>
</dbReference>
<dbReference type="GO" id="GO:0032040">
    <property type="term" value="C:small-subunit processome"/>
    <property type="evidence" value="ECO:0007669"/>
    <property type="project" value="TreeGrafter"/>
</dbReference>
<dbReference type="SMART" id="SM00879">
    <property type="entry name" value="Brix"/>
    <property type="match status" value="1"/>
</dbReference>
<evidence type="ECO:0000259" key="2">
    <source>
        <dbReference type="PROSITE" id="PS50833"/>
    </source>
</evidence>
<keyword evidence="4" id="KW-1185">Reference proteome</keyword>
<dbReference type="AlphaFoldDB" id="A0AA88KYG4"/>
<dbReference type="GeneID" id="68096204"/>